<gene>
    <name evidence="2" type="ORF">ACFQZ8_01610</name>
</gene>
<evidence type="ECO:0000256" key="1">
    <source>
        <dbReference type="SAM" id="MobiDB-lite"/>
    </source>
</evidence>
<reference evidence="3" key="1">
    <citation type="journal article" date="2019" name="Int. J. Syst. Evol. Microbiol.">
        <title>The Global Catalogue of Microorganisms (GCM) 10K type strain sequencing project: providing services to taxonomists for standard genome sequencing and annotation.</title>
        <authorList>
            <consortium name="The Broad Institute Genomics Platform"/>
            <consortium name="The Broad Institute Genome Sequencing Center for Infectious Disease"/>
            <person name="Wu L."/>
            <person name="Ma J."/>
        </authorList>
    </citation>
    <scope>NUCLEOTIDE SEQUENCE [LARGE SCALE GENOMIC DNA]</scope>
    <source>
        <strain evidence="3">JCM 32148</strain>
    </source>
</reference>
<keyword evidence="3" id="KW-1185">Reference proteome</keyword>
<accession>A0ABW2ZVK4</accession>
<sequence>MTVSPGEVAHGRSCNPGREILGPATNRGNGETDVTAQGAVT</sequence>
<evidence type="ECO:0000313" key="3">
    <source>
        <dbReference type="Proteomes" id="UP001597053"/>
    </source>
</evidence>
<dbReference type="EMBL" id="JBHTHM010000024">
    <property type="protein sequence ID" value="MFD0782625.1"/>
    <property type="molecule type" value="Genomic_DNA"/>
</dbReference>
<evidence type="ECO:0000313" key="2">
    <source>
        <dbReference type="EMBL" id="MFD0782625.1"/>
    </source>
</evidence>
<feature type="region of interest" description="Disordered" evidence="1">
    <location>
        <begin position="1"/>
        <end position="41"/>
    </location>
</feature>
<feature type="compositionally biased region" description="Polar residues" evidence="1">
    <location>
        <begin position="26"/>
        <end position="41"/>
    </location>
</feature>
<name>A0ABW2ZVK4_9ACTN</name>
<comment type="caution">
    <text evidence="2">The sequence shown here is derived from an EMBL/GenBank/DDBJ whole genome shotgun (WGS) entry which is preliminary data.</text>
</comment>
<dbReference type="Proteomes" id="UP001597053">
    <property type="component" value="Unassembled WGS sequence"/>
</dbReference>
<organism evidence="2 3">
    <name type="scientific">Micromonospora azadirachtae</name>
    <dbReference type="NCBI Taxonomy" id="1970735"/>
    <lineage>
        <taxon>Bacteria</taxon>
        <taxon>Bacillati</taxon>
        <taxon>Actinomycetota</taxon>
        <taxon>Actinomycetes</taxon>
        <taxon>Micromonosporales</taxon>
        <taxon>Micromonosporaceae</taxon>
        <taxon>Micromonospora</taxon>
    </lineage>
</organism>
<protein>
    <submittedName>
        <fullName evidence="2">Uncharacterized protein</fullName>
    </submittedName>
</protein>
<proteinExistence type="predicted"/>